<dbReference type="InterPro" id="IPR032446">
    <property type="entry name" value="SCAPER_N"/>
</dbReference>
<feature type="region of interest" description="Disordered" evidence="2">
    <location>
        <begin position="1147"/>
        <end position="1173"/>
    </location>
</feature>
<keyword evidence="5" id="KW-1185">Reference proteome</keyword>
<feature type="coiled-coil region" evidence="1">
    <location>
        <begin position="657"/>
        <end position="684"/>
    </location>
</feature>
<feature type="coiled-coil region" evidence="1">
    <location>
        <begin position="347"/>
        <end position="403"/>
    </location>
</feature>
<dbReference type="STRING" id="60517.A0A158R9J7"/>
<proteinExistence type="predicted"/>
<sequence>MDNYNVSHFEKPLDSNTDWIRLKVEREGTQARNIVKYNLPFSESHEADSSRVSLSKRHHGDYVLGSRASSAGNSSSTKSRATVSSDRSSVSSRETSQRSRARRRQDYHALYWGQMLDTLKRTIDEIYAACELDECEMRCKEVIMILNHSEQDFKSLIEKMSLLQRFGNRPTSLAWDERKISPGRPIMLRVLADLDLSPPTLTPPSSSTAAAAALAWGSDEEDLLNDVDVDEGEETHFDAAIKSVASTERLLRSELGREEASLLQLGGTNSNKSSTTGTEATATPFVCYACAGETQRRSVAVATDGVGGDVVGGIGAGGDLLAAGKPRIPGRGVQMHEKLLAQNRGRCERSIQEIEAKQARARFLRQRHLLERSNRVRELSKKVEEVRKQKLRLIQQRRNFLEQRLLVADANRRAELKRRILKAHDEEIKGREIAFIQSLEAEQKQHTIFAKHEISCARLRERAEVRRRRLEEKAEREEAAKLRRIELEALRLARLDELQARWISRAHEIEMRGEQTRLVRRAAAKERELHREMKLASLEQQQRQHIEELRSKILRKQLECERRHQETLSGIRRKALEMSAPQHDTTTTTLPRHSQHHRRGWCRLCRVEVDSASHFESRGHRNTLLTSLPACLRHSDRWDFDRLNAACFIELPTSLKHQEEADEKEHLRRQRRSAEVERQKLLAKRLDVVRQRMNARSLLYRKAPLVITKLAPSCPQKAQLQKLVKEARRYCNLPESGPWVASRVAAMEKALRAIRRLTTDEVSCPPTPHFSNLTSVLVNLIDLTRCQRYFDFPVIPTRTVALACELLTTICQKVSLCSWHLLFNCDLALLVDCLTVKLSRLEAMELWADVKQPQCPKADGKPSEEMDFIRSLFTCFLVVSSGLKSAPPTPGASAADAPPSKKASNLASACLSDIVAYAVNSGLMEVLTNFLSLPNLSSQLTCQLDSSCPELIDSGPEIALQSLQLLIALVRIIPSAKTKRADKAKGSAEIADDPTFFFDAVAATEIFGVVSLLYDTLQMMTNHRAGDCRDGSDAIGQKFSLNARLAEIFLNALKLINYASLVNLPRIQEIVSSDATSIQMRHILGLLFSICAPKEDEPEVEKNVPSPAPITAVNKVATSARGGCLAGKRRRNASALIPSGAREVGVKITPKVGPPPRPLSPPPESSQKRCTTPPDRDTCHQVLILHEAIICLGYLTLGHLDNQTRLCVNGQSVTPLLLQLCQLPLNYFSQPALADILFPTLIACCFPSKDAGGSSTSTALLAMRLNPALLANFIEARILEKTLAKPMDDKSTSSQDANSDDYHRLENRFPPSLWPVAKTYFAEAKNTTE</sequence>
<organism evidence="6">
    <name type="scientific">Taenia asiatica</name>
    <name type="common">Asian tapeworm</name>
    <dbReference type="NCBI Taxonomy" id="60517"/>
    <lineage>
        <taxon>Eukaryota</taxon>
        <taxon>Metazoa</taxon>
        <taxon>Spiralia</taxon>
        <taxon>Lophotrochozoa</taxon>
        <taxon>Platyhelminthes</taxon>
        <taxon>Cestoda</taxon>
        <taxon>Eucestoda</taxon>
        <taxon>Cyclophyllidea</taxon>
        <taxon>Taeniidae</taxon>
        <taxon>Taenia</taxon>
    </lineage>
</organism>
<reference evidence="4 5" key="2">
    <citation type="submission" date="2018-11" db="EMBL/GenBank/DDBJ databases">
        <authorList>
            <consortium name="Pathogen Informatics"/>
        </authorList>
    </citation>
    <scope>NUCLEOTIDE SEQUENCE [LARGE SCALE GENOMIC DNA]</scope>
</reference>
<feature type="region of interest" description="Disordered" evidence="2">
    <location>
        <begin position="1287"/>
        <end position="1306"/>
    </location>
</feature>
<feature type="compositionally biased region" description="Pro residues" evidence="2">
    <location>
        <begin position="1152"/>
        <end position="1164"/>
    </location>
</feature>
<evidence type="ECO:0000313" key="6">
    <source>
        <dbReference type="WBParaSite" id="TASK_0000737401-mRNA-1"/>
    </source>
</evidence>
<reference evidence="6" key="1">
    <citation type="submission" date="2016-04" db="UniProtKB">
        <authorList>
            <consortium name="WormBaseParasite"/>
        </authorList>
    </citation>
    <scope>IDENTIFICATION</scope>
</reference>
<dbReference type="OrthoDB" id="71500at2759"/>
<keyword evidence="1" id="KW-0175">Coiled coil</keyword>
<protein>
    <submittedName>
        <fullName evidence="6">SCAPER_N domain-containing protein</fullName>
    </submittedName>
</protein>
<evidence type="ECO:0000256" key="1">
    <source>
        <dbReference type="SAM" id="Coils"/>
    </source>
</evidence>
<dbReference type="PANTHER" id="PTHR31434:SF2">
    <property type="entry name" value="S PHASE CYCLIN A-ASSOCIATED PROTEIN IN THE ENDOPLASMIC RETICULUM"/>
    <property type="match status" value="1"/>
</dbReference>
<evidence type="ECO:0000256" key="2">
    <source>
        <dbReference type="SAM" id="MobiDB-lite"/>
    </source>
</evidence>
<name>A0A158R9J7_TAEAS</name>
<evidence type="ECO:0000259" key="3">
    <source>
        <dbReference type="Pfam" id="PF16501"/>
    </source>
</evidence>
<dbReference type="WBParaSite" id="TASK_0000737401-mRNA-1">
    <property type="protein sequence ID" value="TASK_0000737401-mRNA-1"/>
    <property type="gene ID" value="TASK_0000737401"/>
</dbReference>
<accession>A0A158R9J7</accession>
<gene>
    <name evidence="4" type="ORF">TASK_LOCUS7375</name>
</gene>
<feature type="region of interest" description="Disordered" evidence="2">
    <location>
        <begin position="64"/>
        <end position="101"/>
    </location>
</feature>
<dbReference type="Proteomes" id="UP000282613">
    <property type="component" value="Unassembled WGS sequence"/>
</dbReference>
<dbReference type="PANTHER" id="PTHR31434">
    <property type="entry name" value="S PHASE CYCLIN A-ASSOCIATED PROTEIN IN THE ENDOPLASMIC RETICULUM"/>
    <property type="match status" value="1"/>
</dbReference>
<dbReference type="Pfam" id="PF16501">
    <property type="entry name" value="SCAPER_N"/>
    <property type="match status" value="1"/>
</dbReference>
<feature type="domain" description="S phase cyclin A-associated protein in the endoplasmic reticulum N-terminal" evidence="3">
    <location>
        <begin position="100"/>
        <end position="186"/>
    </location>
</feature>
<evidence type="ECO:0000313" key="5">
    <source>
        <dbReference type="Proteomes" id="UP000282613"/>
    </source>
</evidence>
<feature type="compositionally biased region" description="Low complexity" evidence="2">
    <location>
        <begin position="65"/>
        <end position="94"/>
    </location>
</feature>
<evidence type="ECO:0000313" key="4">
    <source>
        <dbReference type="EMBL" id="VDK38264.1"/>
    </source>
</evidence>
<dbReference type="EMBL" id="UYRS01018608">
    <property type="protein sequence ID" value="VDK38264.1"/>
    <property type="molecule type" value="Genomic_DNA"/>
</dbReference>